<dbReference type="PROSITE" id="PS51257">
    <property type="entry name" value="PROKAR_LIPOPROTEIN"/>
    <property type="match status" value="1"/>
</dbReference>
<accession>A0A9X1SG47</accession>
<name>A0A9X1SG47_9BACT</name>
<reference evidence="1" key="1">
    <citation type="submission" date="2021-11" db="EMBL/GenBank/DDBJ databases">
        <title>Genome sequence.</title>
        <authorList>
            <person name="Sun Q."/>
        </authorList>
    </citation>
    <scope>NUCLEOTIDE SEQUENCE</scope>
    <source>
        <strain evidence="1">JC732</strain>
    </source>
</reference>
<evidence type="ECO:0000313" key="1">
    <source>
        <dbReference type="EMBL" id="MCC9628542.1"/>
    </source>
</evidence>
<proteinExistence type="predicted"/>
<keyword evidence="2" id="KW-1185">Reference proteome</keyword>
<dbReference type="AlphaFoldDB" id="A0A9X1SG47"/>
<evidence type="ECO:0000313" key="2">
    <source>
        <dbReference type="Proteomes" id="UP001139103"/>
    </source>
</evidence>
<evidence type="ECO:0008006" key="3">
    <source>
        <dbReference type="Google" id="ProtNLM"/>
    </source>
</evidence>
<sequence length="131" mass="14754">MIRIDSSPIQTALVLTILGALLLGCRGSAEPMVDAPSAAVEQFVDAGKMWLKQDTFSEEDQANLARFFHSHPNWRDSTELEGTPVVYATEKQRRYYWIRPAQDQPIWTCLHFENKRFRITNGAGPLGSSAD</sequence>
<protein>
    <recommendedName>
        <fullName evidence="3">Lipoprotein</fullName>
    </recommendedName>
</protein>
<gene>
    <name evidence="1" type="ORF">LOC68_09050</name>
</gene>
<dbReference type="EMBL" id="JAJKFT010000004">
    <property type="protein sequence ID" value="MCC9628542.1"/>
    <property type="molecule type" value="Genomic_DNA"/>
</dbReference>
<dbReference type="Proteomes" id="UP001139103">
    <property type="component" value="Unassembled WGS sequence"/>
</dbReference>
<dbReference type="RefSeq" id="WP_230217902.1">
    <property type="nucleotide sequence ID" value="NZ_JAJKFT010000004.1"/>
</dbReference>
<organism evidence="1 2">
    <name type="scientific">Blastopirellula sediminis</name>
    <dbReference type="NCBI Taxonomy" id="2894196"/>
    <lineage>
        <taxon>Bacteria</taxon>
        <taxon>Pseudomonadati</taxon>
        <taxon>Planctomycetota</taxon>
        <taxon>Planctomycetia</taxon>
        <taxon>Pirellulales</taxon>
        <taxon>Pirellulaceae</taxon>
        <taxon>Blastopirellula</taxon>
    </lineage>
</organism>
<comment type="caution">
    <text evidence="1">The sequence shown here is derived from an EMBL/GenBank/DDBJ whole genome shotgun (WGS) entry which is preliminary data.</text>
</comment>